<accession>A0A7C9AQ97</accession>
<feature type="compositionally biased region" description="Basic and acidic residues" evidence="1">
    <location>
        <begin position="106"/>
        <end position="125"/>
    </location>
</feature>
<sequence length="125" mass="14527">MNLYTRRTSCHCNQRTVVHIVIDNSSFKPSFLCPSDFILEATYPSYNQSKGRSTVPTIILLNLIHQWRARVKRLCYIQFPTYTFGTHRGCKISFNVFKGESSIRSPQDHSSRGERNHDDDQKQTT</sequence>
<evidence type="ECO:0000313" key="2">
    <source>
        <dbReference type="EMBL" id="MBA4674158.1"/>
    </source>
</evidence>
<reference evidence="2" key="1">
    <citation type="journal article" date="2013" name="J. Plant Res.">
        <title>Effect of fungi and light on seed germination of three Opuntia species from semiarid lands of central Mexico.</title>
        <authorList>
            <person name="Delgado-Sanchez P."/>
            <person name="Jimenez-Bremont J.F."/>
            <person name="Guerrero-Gonzalez Mde L."/>
            <person name="Flores J."/>
        </authorList>
    </citation>
    <scope>NUCLEOTIDE SEQUENCE</scope>
    <source>
        <tissue evidence="2">Cladode</tissue>
    </source>
</reference>
<reference evidence="2" key="2">
    <citation type="submission" date="2020-07" db="EMBL/GenBank/DDBJ databases">
        <authorList>
            <person name="Vera ALvarez R."/>
            <person name="Arias-Moreno D.M."/>
            <person name="Jimenez-Jacinto V."/>
            <person name="Jimenez-Bremont J.F."/>
            <person name="Swaminathan K."/>
            <person name="Moose S.P."/>
            <person name="Guerrero-Gonzalez M.L."/>
            <person name="Marino-Ramirez L."/>
            <person name="Landsman D."/>
            <person name="Rodriguez-Kessler M."/>
            <person name="Delgado-Sanchez P."/>
        </authorList>
    </citation>
    <scope>NUCLEOTIDE SEQUENCE</scope>
    <source>
        <tissue evidence="2">Cladode</tissue>
    </source>
</reference>
<name>A0A7C9AQ97_OPUST</name>
<organism evidence="2">
    <name type="scientific">Opuntia streptacantha</name>
    <name type="common">Prickly pear cactus</name>
    <name type="synonym">Opuntia cardona</name>
    <dbReference type="NCBI Taxonomy" id="393608"/>
    <lineage>
        <taxon>Eukaryota</taxon>
        <taxon>Viridiplantae</taxon>
        <taxon>Streptophyta</taxon>
        <taxon>Embryophyta</taxon>
        <taxon>Tracheophyta</taxon>
        <taxon>Spermatophyta</taxon>
        <taxon>Magnoliopsida</taxon>
        <taxon>eudicotyledons</taxon>
        <taxon>Gunneridae</taxon>
        <taxon>Pentapetalae</taxon>
        <taxon>Caryophyllales</taxon>
        <taxon>Cactineae</taxon>
        <taxon>Cactaceae</taxon>
        <taxon>Opuntioideae</taxon>
        <taxon>Opuntia</taxon>
    </lineage>
</organism>
<feature type="region of interest" description="Disordered" evidence="1">
    <location>
        <begin position="101"/>
        <end position="125"/>
    </location>
</feature>
<proteinExistence type="predicted"/>
<evidence type="ECO:0000256" key="1">
    <source>
        <dbReference type="SAM" id="MobiDB-lite"/>
    </source>
</evidence>
<dbReference type="EMBL" id="GISG01261769">
    <property type="protein sequence ID" value="MBA4674158.1"/>
    <property type="molecule type" value="Transcribed_RNA"/>
</dbReference>
<dbReference type="AlphaFoldDB" id="A0A7C9AQ97"/>
<protein>
    <submittedName>
        <fullName evidence="2">Uncharacterized protein</fullName>
    </submittedName>
</protein>